<comment type="similarity">
    <text evidence="2">Belongs to the cation transport ATPase (P-type) (TC 3.A.3) family. Type IIA subfamily.</text>
</comment>
<dbReference type="PANTHER" id="PTHR43294">
    <property type="entry name" value="SODIUM/POTASSIUM-TRANSPORTING ATPASE SUBUNIT ALPHA"/>
    <property type="match status" value="1"/>
</dbReference>
<protein>
    <recommendedName>
        <fullName evidence="12">Cation-transporting P-type ATPase N-terminal domain-containing protein</fullName>
    </recommendedName>
</protein>
<proteinExistence type="inferred from homology"/>
<dbReference type="InterPro" id="IPR050510">
    <property type="entry name" value="Cation_transp_ATPase_P-type"/>
</dbReference>
<dbReference type="InterPro" id="IPR001757">
    <property type="entry name" value="P_typ_ATPase"/>
</dbReference>
<reference evidence="14" key="1">
    <citation type="submission" date="2017-09" db="EMBL/GenBank/DDBJ databases">
        <title>Depth-based differentiation of microbial function through sediment-hosted aquifers and enrichment of novel symbionts in the deep terrestrial subsurface.</title>
        <authorList>
            <person name="Probst A.J."/>
            <person name="Ladd B."/>
            <person name="Jarett J.K."/>
            <person name="Geller-Mcgrath D.E."/>
            <person name="Sieber C.M.K."/>
            <person name="Emerson J.B."/>
            <person name="Anantharaman K."/>
            <person name="Thomas B.C."/>
            <person name="Malmstrom R."/>
            <person name="Stieglmeier M."/>
            <person name="Klingl A."/>
            <person name="Woyke T."/>
            <person name="Ryan C.M."/>
            <person name="Banfield J.F."/>
        </authorList>
    </citation>
    <scope>NUCLEOTIDE SEQUENCE [LARGE SCALE GENOMIC DNA]</scope>
</reference>
<dbReference type="GO" id="GO:1902600">
    <property type="term" value="P:proton transmembrane transport"/>
    <property type="evidence" value="ECO:0007669"/>
    <property type="project" value="TreeGrafter"/>
</dbReference>
<evidence type="ECO:0000256" key="3">
    <source>
        <dbReference type="ARBA" id="ARBA00022553"/>
    </source>
</evidence>
<dbReference type="InterPro" id="IPR008250">
    <property type="entry name" value="ATPase_P-typ_transduc_dom_A_sf"/>
</dbReference>
<evidence type="ECO:0000256" key="8">
    <source>
        <dbReference type="ARBA" id="ARBA00022967"/>
    </source>
</evidence>
<dbReference type="GO" id="GO:1990573">
    <property type="term" value="P:potassium ion import across plasma membrane"/>
    <property type="evidence" value="ECO:0007669"/>
    <property type="project" value="TreeGrafter"/>
</dbReference>
<dbReference type="SFLD" id="SFLDG00002">
    <property type="entry name" value="C1.7:_P-type_atpase_like"/>
    <property type="match status" value="1"/>
</dbReference>
<keyword evidence="6" id="KW-0067">ATP-binding</keyword>
<evidence type="ECO:0000256" key="1">
    <source>
        <dbReference type="ARBA" id="ARBA00004127"/>
    </source>
</evidence>
<feature type="domain" description="Cation-transporting P-type ATPase N-terminal" evidence="12">
    <location>
        <begin position="9"/>
        <end position="83"/>
    </location>
</feature>
<dbReference type="EMBL" id="PFBX01000055">
    <property type="protein sequence ID" value="PIT87029.1"/>
    <property type="molecule type" value="Genomic_DNA"/>
</dbReference>
<dbReference type="PROSITE" id="PS00154">
    <property type="entry name" value="ATPASE_E1_E2"/>
    <property type="match status" value="1"/>
</dbReference>
<organism evidence="13 14">
    <name type="scientific">Candidatus Magasanikbacteria bacterium CG10_big_fil_rev_8_21_14_0_10_40_10</name>
    <dbReference type="NCBI Taxonomy" id="1974648"/>
    <lineage>
        <taxon>Bacteria</taxon>
        <taxon>Candidatus Magasanikiibacteriota</taxon>
    </lineage>
</organism>
<dbReference type="InterPro" id="IPR036412">
    <property type="entry name" value="HAD-like_sf"/>
</dbReference>
<dbReference type="InterPro" id="IPR006068">
    <property type="entry name" value="ATPase_P-typ_cation-transptr_C"/>
</dbReference>
<dbReference type="Gene3D" id="2.70.150.10">
    <property type="entry name" value="Calcium-transporting ATPase, cytoplasmic transduction domain A"/>
    <property type="match status" value="1"/>
</dbReference>
<dbReference type="Pfam" id="PF00689">
    <property type="entry name" value="Cation_ATPase_C"/>
    <property type="match status" value="1"/>
</dbReference>
<keyword evidence="4 11" id="KW-0812">Transmembrane</keyword>
<dbReference type="Pfam" id="PF00122">
    <property type="entry name" value="E1-E2_ATPase"/>
    <property type="match status" value="1"/>
</dbReference>
<keyword evidence="9 11" id="KW-1133">Transmembrane helix</keyword>
<dbReference type="PANTHER" id="PTHR43294:SF20">
    <property type="entry name" value="P-TYPE ATPASE"/>
    <property type="match status" value="1"/>
</dbReference>
<gene>
    <name evidence="13" type="ORF">COU31_05075</name>
</gene>
<comment type="subcellular location">
    <subcellularLocation>
        <location evidence="1">Endomembrane system</location>
        <topology evidence="1">Multi-pass membrane protein</topology>
    </subcellularLocation>
</comment>
<evidence type="ECO:0000256" key="10">
    <source>
        <dbReference type="ARBA" id="ARBA00023136"/>
    </source>
</evidence>
<dbReference type="GO" id="GO:0012505">
    <property type="term" value="C:endomembrane system"/>
    <property type="evidence" value="ECO:0007669"/>
    <property type="project" value="UniProtKB-SubCell"/>
</dbReference>
<dbReference type="InterPro" id="IPR059000">
    <property type="entry name" value="ATPase_P-type_domA"/>
</dbReference>
<feature type="transmembrane region" description="Helical" evidence="11">
    <location>
        <begin position="691"/>
        <end position="711"/>
    </location>
</feature>
<dbReference type="Gene3D" id="3.40.1110.10">
    <property type="entry name" value="Calcium-transporting ATPase, cytoplasmic domain N"/>
    <property type="match status" value="1"/>
</dbReference>
<dbReference type="SMART" id="SM00831">
    <property type="entry name" value="Cation_ATPase_N"/>
    <property type="match status" value="1"/>
</dbReference>
<dbReference type="Gene3D" id="3.40.50.1000">
    <property type="entry name" value="HAD superfamily/HAD-like"/>
    <property type="match status" value="2"/>
</dbReference>
<dbReference type="InterPro" id="IPR018303">
    <property type="entry name" value="ATPase_P-typ_P_site"/>
</dbReference>
<dbReference type="Pfam" id="PF00690">
    <property type="entry name" value="Cation_ATPase_N"/>
    <property type="match status" value="1"/>
</dbReference>
<keyword evidence="5" id="KW-0547">Nucleotide-binding</keyword>
<dbReference type="PRINTS" id="PR00119">
    <property type="entry name" value="CATATPASE"/>
</dbReference>
<dbReference type="SUPFAM" id="SSF56784">
    <property type="entry name" value="HAD-like"/>
    <property type="match status" value="1"/>
</dbReference>
<dbReference type="PRINTS" id="PR00120">
    <property type="entry name" value="HATPASE"/>
</dbReference>
<evidence type="ECO:0000256" key="5">
    <source>
        <dbReference type="ARBA" id="ARBA00022741"/>
    </source>
</evidence>
<evidence type="ECO:0000256" key="2">
    <source>
        <dbReference type="ARBA" id="ARBA00005675"/>
    </source>
</evidence>
<keyword evidence="7" id="KW-0460">Magnesium</keyword>
<dbReference type="SUPFAM" id="SSF81665">
    <property type="entry name" value="Calcium ATPase, transmembrane domain M"/>
    <property type="match status" value="1"/>
</dbReference>
<keyword evidence="8" id="KW-1278">Translocase</keyword>
<accession>A0A2M6W2K5</accession>
<feature type="transmembrane region" description="Helical" evidence="11">
    <location>
        <begin position="800"/>
        <end position="819"/>
    </location>
</feature>
<dbReference type="AlphaFoldDB" id="A0A2M6W2K5"/>
<dbReference type="SFLD" id="SFLDF00027">
    <property type="entry name" value="p-type_atpase"/>
    <property type="match status" value="1"/>
</dbReference>
<dbReference type="InterPro" id="IPR044492">
    <property type="entry name" value="P_typ_ATPase_HD_dom"/>
</dbReference>
<evidence type="ECO:0000256" key="6">
    <source>
        <dbReference type="ARBA" id="ARBA00022840"/>
    </source>
</evidence>
<evidence type="ECO:0000313" key="13">
    <source>
        <dbReference type="EMBL" id="PIT87029.1"/>
    </source>
</evidence>
<dbReference type="InterPro" id="IPR023299">
    <property type="entry name" value="ATPase_P-typ_cyto_dom_N"/>
</dbReference>
<evidence type="ECO:0000256" key="11">
    <source>
        <dbReference type="SAM" id="Phobius"/>
    </source>
</evidence>
<feature type="transmembrane region" description="Helical" evidence="11">
    <location>
        <begin position="247"/>
        <end position="270"/>
    </location>
</feature>
<keyword evidence="10 11" id="KW-0472">Membrane</keyword>
<dbReference type="GO" id="GO:0005886">
    <property type="term" value="C:plasma membrane"/>
    <property type="evidence" value="ECO:0007669"/>
    <property type="project" value="TreeGrafter"/>
</dbReference>
<dbReference type="GO" id="GO:0006883">
    <property type="term" value="P:intracellular sodium ion homeostasis"/>
    <property type="evidence" value="ECO:0007669"/>
    <property type="project" value="TreeGrafter"/>
</dbReference>
<dbReference type="NCBIfam" id="TIGR01494">
    <property type="entry name" value="ATPase_P-type"/>
    <property type="match status" value="3"/>
</dbReference>
<dbReference type="Pfam" id="PF13246">
    <property type="entry name" value="Cation_ATPase"/>
    <property type="match status" value="1"/>
</dbReference>
<evidence type="ECO:0000259" key="12">
    <source>
        <dbReference type="SMART" id="SM00831"/>
    </source>
</evidence>
<dbReference type="GO" id="GO:0016887">
    <property type="term" value="F:ATP hydrolysis activity"/>
    <property type="evidence" value="ECO:0007669"/>
    <property type="project" value="InterPro"/>
</dbReference>
<dbReference type="GO" id="GO:0036376">
    <property type="term" value="P:sodium ion export across plasma membrane"/>
    <property type="evidence" value="ECO:0007669"/>
    <property type="project" value="TreeGrafter"/>
</dbReference>
<feature type="transmembrane region" description="Helical" evidence="11">
    <location>
        <begin position="825"/>
        <end position="850"/>
    </location>
</feature>
<evidence type="ECO:0000256" key="7">
    <source>
        <dbReference type="ARBA" id="ARBA00022842"/>
    </source>
</evidence>
<dbReference type="Proteomes" id="UP000231183">
    <property type="component" value="Unassembled WGS sequence"/>
</dbReference>
<dbReference type="InterPro" id="IPR023298">
    <property type="entry name" value="ATPase_P-typ_TM_dom_sf"/>
</dbReference>
<dbReference type="SUPFAM" id="SSF81653">
    <property type="entry name" value="Calcium ATPase, transduction domain A"/>
    <property type="match status" value="1"/>
</dbReference>
<feature type="transmembrane region" description="Helical" evidence="11">
    <location>
        <begin position="58"/>
        <end position="81"/>
    </location>
</feature>
<evidence type="ECO:0000256" key="9">
    <source>
        <dbReference type="ARBA" id="ARBA00022989"/>
    </source>
</evidence>
<feature type="transmembrane region" description="Helical" evidence="11">
    <location>
        <begin position="87"/>
        <end position="103"/>
    </location>
</feature>
<keyword evidence="3" id="KW-0597">Phosphoprotein</keyword>
<name>A0A2M6W2K5_9BACT</name>
<dbReference type="SFLD" id="SFLDS00003">
    <property type="entry name" value="Haloacid_Dehalogenase"/>
    <property type="match status" value="1"/>
</dbReference>
<dbReference type="FunFam" id="2.70.150.10:FF:000160">
    <property type="entry name" value="Sarcoplasmic/endoplasmic reticulum calcium ATPase 1"/>
    <property type="match status" value="1"/>
</dbReference>
<dbReference type="GO" id="GO:0030007">
    <property type="term" value="P:intracellular potassium ion homeostasis"/>
    <property type="evidence" value="ECO:0007669"/>
    <property type="project" value="TreeGrafter"/>
</dbReference>
<dbReference type="InterPro" id="IPR004014">
    <property type="entry name" value="ATPase_P-typ_cation-transptr_N"/>
</dbReference>
<evidence type="ECO:0000313" key="14">
    <source>
        <dbReference type="Proteomes" id="UP000231183"/>
    </source>
</evidence>
<dbReference type="Gene3D" id="1.20.1110.10">
    <property type="entry name" value="Calcium-transporting ATPase, transmembrane domain"/>
    <property type="match status" value="3"/>
</dbReference>
<evidence type="ECO:0000256" key="4">
    <source>
        <dbReference type="ARBA" id="ARBA00022692"/>
    </source>
</evidence>
<dbReference type="SUPFAM" id="SSF81660">
    <property type="entry name" value="Metal cation-transporting ATPase, ATP-binding domain N"/>
    <property type="match status" value="1"/>
</dbReference>
<sequence length="864" mass="94813">MNLNMQNKKFWQISAEETAQLLETNIENGLSGQEANDRLEKYGRNIFETSKKTSKTKIFLSQLKSPLIFILIIAGIITLGISHYRDAVFIFIAVVVNSILGFWQENKAENALAQLKTYLKQRARVIREGKEREINAEEIVIGDIIRLAQGDRVPADARIIFINDFQVDEAVLTGESLPIEKSVDSVSESINIADQNSMIFAGTLVTQGVCAAIVCHTDASTELGKIASLIAKTVDEKTPLQKAISKFSVYLSLLLGFLTFAVFVVGILSGKPWLEMFLTSVAIAVSAIPEGLPISMTVVLAIGVERMARRKGVVRKLIAAETLGGTTVILTDKTGTLTMAKMMLSKIIPFNLNEKQLLTYALANANVLVENPEDNPELWRMNGRIMETTLVKSAGLRGISFSEITDKSHVLQTMPFNAVQKYSASLIKDASEHLIVLFGAPDILLAQSSLSKQNKKKILNQIDSLASSGERVLGLATKKIERTEDFSLSKNSDLSDLSFDGILTFKDPIRPGIKGVIDRVRRAGIKTIIMTGDHRGTAIAVAKEIGLNTDEKSVLDASELAILTDQSLRERLPFLTVVSRVTPFDKMRIVKLFQESGEIVAMTGDGVNDAPSIKQANVGIAMGSGTEVSQNVADLVLLDDNFETIVAAVEEGRQILGNIRKVLVYLLSNTTDGLILIGGSILVGVPLPLNALQILWVNFFTDSFPAIAFAFEKDEDGLSHKPNGKNMILFNPLMKFLILVIGIFTSALLFVVYLILLRLGFDPTTVKTFIFGAFGTYTLILAFSVKNLEKNIFSYSFFSNKYLTGAITLGLILMAMAIYMPSLQLLFGTVALSTKYVLGIVLVGILNIILIESAKWMFRRFKNN</sequence>
<dbReference type="GO" id="GO:0005524">
    <property type="term" value="F:ATP binding"/>
    <property type="evidence" value="ECO:0007669"/>
    <property type="project" value="UniProtKB-KW"/>
</dbReference>
<feature type="transmembrane region" description="Helical" evidence="11">
    <location>
        <begin position="732"/>
        <end position="756"/>
    </location>
</feature>
<comment type="caution">
    <text evidence="13">The sequence shown here is derived from an EMBL/GenBank/DDBJ whole genome shotgun (WGS) entry which is preliminary data.</text>
</comment>
<dbReference type="GO" id="GO:0005391">
    <property type="term" value="F:P-type sodium:potassium-exchanging transporter activity"/>
    <property type="evidence" value="ECO:0007669"/>
    <property type="project" value="TreeGrafter"/>
</dbReference>
<feature type="transmembrane region" description="Helical" evidence="11">
    <location>
        <begin position="276"/>
        <end position="302"/>
    </location>
</feature>
<feature type="transmembrane region" description="Helical" evidence="11">
    <location>
        <begin position="768"/>
        <end position="788"/>
    </location>
</feature>
<dbReference type="InterPro" id="IPR023214">
    <property type="entry name" value="HAD_sf"/>
</dbReference>
<feature type="transmembrane region" description="Helical" evidence="11">
    <location>
        <begin position="662"/>
        <end position="685"/>
    </location>
</feature>